<evidence type="ECO:0000313" key="3">
    <source>
        <dbReference type="Proteomes" id="UP000037405"/>
    </source>
</evidence>
<keyword evidence="1" id="KW-0812">Transmembrane</keyword>
<feature type="transmembrane region" description="Helical" evidence="1">
    <location>
        <begin position="5"/>
        <end position="22"/>
    </location>
</feature>
<sequence length="57" mass="6600">MAKQVILLILIGISFILNLFGLMKLIPLYVTSPILFVCVLIFIHSLLTRHRFKGFQR</sequence>
<dbReference type="AlphaFoldDB" id="A0A0M0GR12"/>
<comment type="caution">
    <text evidence="2">The sequence shown here is derived from an EMBL/GenBank/DDBJ whole genome shotgun (WGS) entry which is preliminary data.</text>
</comment>
<dbReference type="RefSeq" id="WP_162838954.1">
    <property type="nucleotide sequence ID" value="NZ_JAMQJB010000007.1"/>
</dbReference>
<dbReference type="PATRIC" id="fig|189381.12.peg.1756"/>
<evidence type="ECO:0000313" key="2">
    <source>
        <dbReference type="EMBL" id="KON92365.1"/>
    </source>
</evidence>
<feature type="transmembrane region" description="Helical" evidence="1">
    <location>
        <begin position="28"/>
        <end position="47"/>
    </location>
</feature>
<gene>
    <name evidence="2" type="ORF">AF331_07955</name>
</gene>
<keyword evidence="3" id="KW-1185">Reference proteome</keyword>
<reference evidence="3" key="1">
    <citation type="submission" date="2015-07" db="EMBL/GenBank/DDBJ databases">
        <title>Fjat-14235 jcm11544.</title>
        <authorList>
            <person name="Liu B."/>
            <person name="Wang J."/>
            <person name="Zhu Y."/>
            <person name="Liu G."/>
            <person name="Chen Q."/>
            <person name="Chen Z."/>
            <person name="Lan J."/>
            <person name="Che J."/>
            <person name="Ge C."/>
            <person name="Shi H."/>
            <person name="Pan Z."/>
            <person name="Liu X."/>
        </authorList>
    </citation>
    <scope>NUCLEOTIDE SEQUENCE [LARGE SCALE GENOMIC DNA]</scope>
    <source>
        <strain evidence="3">JCM 11544</strain>
    </source>
</reference>
<proteinExistence type="predicted"/>
<name>A0A0M0GR12_9BACI</name>
<protein>
    <submittedName>
        <fullName evidence="2">Membrane protein</fullName>
    </submittedName>
</protein>
<keyword evidence="1" id="KW-0472">Membrane</keyword>
<dbReference type="EMBL" id="LGUE01000001">
    <property type="protein sequence ID" value="KON92365.1"/>
    <property type="molecule type" value="Genomic_DNA"/>
</dbReference>
<accession>A0A0M0GR12</accession>
<keyword evidence="1" id="KW-1133">Transmembrane helix</keyword>
<evidence type="ECO:0000256" key="1">
    <source>
        <dbReference type="SAM" id="Phobius"/>
    </source>
</evidence>
<dbReference type="STRING" id="189381.GCA_900166615_02662"/>
<dbReference type="Proteomes" id="UP000037405">
    <property type="component" value="Unassembled WGS sequence"/>
</dbReference>
<organism evidence="2 3">
    <name type="scientific">Rossellomorea marisflavi</name>
    <dbReference type="NCBI Taxonomy" id="189381"/>
    <lineage>
        <taxon>Bacteria</taxon>
        <taxon>Bacillati</taxon>
        <taxon>Bacillota</taxon>
        <taxon>Bacilli</taxon>
        <taxon>Bacillales</taxon>
        <taxon>Bacillaceae</taxon>
        <taxon>Rossellomorea</taxon>
    </lineage>
</organism>